<dbReference type="EMBL" id="CP144089">
    <property type="protein sequence ID" value="WWD04329.1"/>
    <property type="molecule type" value="Genomic_DNA"/>
</dbReference>
<dbReference type="Proteomes" id="UP001358614">
    <property type="component" value="Chromosome 1"/>
</dbReference>
<sequence length="294" mass="32156">MITGSTPQDDQAPAAAGTRERVNVARPPKASLSSTPGYSARTHDTTLAKGLSRNDMIRADYGVNNTLTQALRSDKNTLLPSSSVLHQRQFTSDNTQASTIIAPHAQISSKLNMKRLTTDYVSTRGVTQQHFEHAMGPTFTGSHVNLMRYQTPGRTTYSLKHTAPLQDVTVWPTDEPEPDWEHLTKEPDVDEEGSLRVQSIARNASDPFKPVKAKGGNGTVLYKIRQAFMSEIGAQMSSSKPTKMPTSIISYERSLNRVMGYQGSITSNAGSRGRHIKLTVPLQVEVSLAFSAKS</sequence>
<feature type="region of interest" description="Disordered" evidence="1">
    <location>
        <begin position="1"/>
        <end position="43"/>
    </location>
</feature>
<proteinExistence type="predicted"/>
<dbReference type="RefSeq" id="XP_066082296.1">
    <property type="nucleotide sequence ID" value="XM_066226199.1"/>
</dbReference>
<name>A0AAX4KE53_9TREE</name>
<keyword evidence="3" id="KW-1185">Reference proteome</keyword>
<evidence type="ECO:0000313" key="3">
    <source>
        <dbReference type="Proteomes" id="UP001358614"/>
    </source>
</evidence>
<gene>
    <name evidence="2" type="ORF">V865_002398</name>
</gene>
<dbReference type="KEGG" id="ker:91101202"/>
<dbReference type="AlphaFoldDB" id="A0AAX4KE53"/>
<organism evidence="2 3">
    <name type="scientific">Kwoniella europaea PYCC6329</name>
    <dbReference type="NCBI Taxonomy" id="1423913"/>
    <lineage>
        <taxon>Eukaryota</taxon>
        <taxon>Fungi</taxon>
        <taxon>Dikarya</taxon>
        <taxon>Basidiomycota</taxon>
        <taxon>Agaricomycotina</taxon>
        <taxon>Tremellomycetes</taxon>
        <taxon>Tremellales</taxon>
        <taxon>Cryptococcaceae</taxon>
        <taxon>Kwoniella</taxon>
    </lineage>
</organism>
<feature type="region of interest" description="Disordered" evidence="1">
    <location>
        <begin position="170"/>
        <end position="192"/>
    </location>
</feature>
<accession>A0AAX4KE53</accession>
<protein>
    <submittedName>
        <fullName evidence="2">Uncharacterized protein</fullName>
    </submittedName>
</protein>
<dbReference type="GeneID" id="91101202"/>
<reference evidence="2 3" key="1">
    <citation type="submission" date="2024-01" db="EMBL/GenBank/DDBJ databases">
        <title>Comparative genomics of Cryptococcus and Kwoniella reveals pathogenesis evolution and contrasting modes of karyotype evolution via chromosome fusion or intercentromeric recombination.</title>
        <authorList>
            <person name="Coelho M.A."/>
            <person name="David-Palma M."/>
            <person name="Shea T."/>
            <person name="Bowers K."/>
            <person name="McGinley-Smith S."/>
            <person name="Mohammad A.W."/>
            <person name="Gnirke A."/>
            <person name="Yurkov A.M."/>
            <person name="Nowrousian M."/>
            <person name="Sun S."/>
            <person name="Cuomo C.A."/>
            <person name="Heitman J."/>
        </authorList>
    </citation>
    <scope>NUCLEOTIDE SEQUENCE [LARGE SCALE GENOMIC DNA]</scope>
    <source>
        <strain evidence="2 3">PYCC6329</strain>
    </source>
</reference>
<evidence type="ECO:0000256" key="1">
    <source>
        <dbReference type="SAM" id="MobiDB-lite"/>
    </source>
</evidence>
<evidence type="ECO:0000313" key="2">
    <source>
        <dbReference type="EMBL" id="WWD04329.1"/>
    </source>
</evidence>